<sequence>MCQWGTGLEVDGLTFRAARGRSRNEGSYLATIARRAGFDAFSSCFDFLTDVGVKLLTYSSDFGAARLDACELPTVVPYTYTLSERSAELHGLNVWNQVEKKNDQYSINGYTDQIQFSPLEPSFERLSGGGGLGRATRTHRESESGRRYRPRTRRGRAAFSLDNHF</sequence>
<proteinExistence type="predicted"/>
<evidence type="ECO:0000256" key="1">
    <source>
        <dbReference type="SAM" id="MobiDB-lite"/>
    </source>
</evidence>
<protein>
    <submittedName>
        <fullName evidence="2">Uncharacterized protein</fullName>
    </submittedName>
</protein>
<dbReference type="EMBL" id="BGZK01000187">
    <property type="protein sequence ID" value="GBP26973.1"/>
    <property type="molecule type" value="Genomic_DNA"/>
</dbReference>
<comment type="caution">
    <text evidence="2">The sequence shown here is derived from an EMBL/GenBank/DDBJ whole genome shotgun (WGS) entry which is preliminary data.</text>
</comment>
<name>A0A4C1UKI0_EUMVA</name>
<organism evidence="2 3">
    <name type="scientific">Eumeta variegata</name>
    <name type="common">Bagworm moth</name>
    <name type="synonym">Eumeta japonica</name>
    <dbReference type="NCBI Taxonomy" id="151549"/>
    <lineage>
        <taxon>Eukaryota</taxon>
        <taxon>Metazoa</taxon>
        <taxon>Ecdysozoa</taxon>
        <taxon>Arthropoda</taxon>
        <taxon>Hexapoda</taxon>
        <taxon>Insecta</taxon>
        <taxon>Pterygota</taxon>
        <taxon>Neoptera</taxon>
        <taxon>Endopterygota</taxon>
        <taxon>Lepidoptera</taxon>
        <taxon>Glossata</taxon>
        <taxon>Ditrysia</taxon>
        <taxon>Tineoidea</taxon>
        <taxon>Psychidae</taxon>
        <taxon>Oiketicinae</taxon>
        <taxon>Eumeta</taxon>
    </lineage>
</organism>
<accession>A0A4C1UKI0</accession>
<feature type="region of interest" description="Disordered" evidence="1">
    <location>
        <begin position="127"/>
        <end position="153"/>
    </location>
</feature>
<gene>
    <name evidence="2" type="ORF">EVAR_95759_1</name>
</gene>
<evidence type="ECO:0000313" key="3">
    <source>
        <dbReference type="Proteomes" id="UP000299102"/>
    </source>
</evidence>
<reference evidence="2 3" key="1">
    <citation type="journal article" date="2019" name="Commun. Biol.">
        <title>The bagworm genome reveals a unique fibroin gene that provides high tensile strength.</title>
        <authorList>
            <person name="Kono N."/>
            <person name="Nakamura H."/>
            <person name="Ohtoshi R."/>
            <person name="Tomita M."/>
            <person name="Numata K."/>
            <person name="Arakawa K."/>
        </authorList>
    </citation>
    <scope>NUCLEOTIDE SEQUENCE [LARGE SCALE GENOMIC DNA]</scope>
</reference>
<dbReference type="Proteomes" id="UP000299102">
    <property type="component" value="Unassembled WGS sequence"/>
</dbReference>
<keyword evidence="3" id="KW-1185">Reference proteome</keyword>
<evidence type="ECO:0000313" key="2">
    <source>
        <dbReference type="EMBL" id="GBP26973.1"/>
    </source>
</evidence>
<dbReference type="OrthoDB" id="361102at2759"/>
<dbReference type="AlphaFoldDB" id="A0A4C1UKI0"/>